<keyword evidence="2 3" id="KW-0813">Transport</keyword>
<comment type="similarity">
    <text evidence="1 3">Belongs to the complex I 30 kDa subunit family.</text>
</comment>
<proteinExistence type="inferred from homology"/>
<evidence type="ECO:0000259" key="4">
    <source>
        <dbReference type="Pfam" id="PF00329"/>
    </source>
</evidence>
<evidence type="ECO:0000313" key="5">
    <source>
        <dbReference type="EMBL" id="ACX30990.1"/>
    </source>
</evidence>
<evidence type="ECO:0000256" key="2">
    <source>
        <dbReference type="ARBA" id="ARBA00022448"/>
    </source>
</evidence>
<dbReference type="AlphaFoldDB" id="D1LDS5"/>
<sequence>MLTQIKNTLMWAIMGSLPVSRFLRFPTPRLTQSQYLLYVAFNSGVTGHLILLIRHSSIFSPAQLIELFVNNLAQVSLNCVTYSFFLKHSALSLTLTSLTSAIPAMFPNNAVCYSPLSIDFFFDAAWWLERECTEMVGTAFAAKGDDRNLLLEYANIYKPLVRTFPSFGLFEVIYNSFLRLLELRCLGLQQS</sequence>
<dbReference type="SUPFAM" id="SSF143243">
    <property type="entry name" value="Nqo5-like"/>
    <property type="match status" value="1"/>
</dbReference>
<organism evidence="5">
    <name type="scientific">Euplotes crassus</name>
    <dbReference type="NCBI Taxonomy" id="5936"/>
    <lineage>
        <taxon>Eukaryota</taxon>
        <taxon>Sar</taxon>
        <taxon>Alveolata</taxon>
        <taxon>Ciliophora</taxon>
        <taxon>Intramacronucleata</taxon>
        <taxon>Spirotrichea</taxon>
        <taxon>Hypotrichia</taxon>
        <taxon>Euplotida</taxon>
        <taxon>Euplotidae</taxon>
        <taxon>Moneuplotes</taxon>
    </lineage>
</organism>
<evidence type="ECO:0000256" key="3">
    <source>
        <dbReference type="RuleBase" id="RU003456"/>
    </source>
</evidence>
<feature type="domain" description="NADH:ubiquinone oxidoreductase 30kDa subunit" evidence="4">
    <location>
        <begin position="118"/>
        <end position="165"/>
    </location>
</feature>
<dbReference type="InterPro" id="IPR001268">
    <property type="entry name" value="NADH_UbQ_OxRdtase_30kDa_su"/>
</dbReference>
<dbReference type="GO" id="GO:0016651">
    <property type="term" value="F:oxidoreductase activity, acting on NAD(P)H"/>
    <property type="evidence" value="ECO:0007669"/>
    <property type="project" value="InterPro"/>
</dbReference>
<protein>
    <submittedName>
        <fullName evidence="5">NADH dehydrogenase subunit 9</fullName>
    </submittedName>
</protein>
<dbReference type="EMBL" id="GQ903131">
    <property type="protein sequence ID" value="ACX30990.1"/>
    <property type="molecule type" value="Genomic_DNA"/>
</dbReference>
<dbReference type="PROSITE" id="PS00542">
    <property type="entry name" value="COMPLEX1_30K"/>
    <property type="match status" value="1"/>
</dbReference>
<gene>
    <name evidence="5" type="primary">NAD9</name>
</gene>
<name>D1LDS5_EUPCR</name>
<reference evidence="5" key="1">
    <citation type="journal article" date="2009" name="BMC Genomics">
        <title>The mitochondrial genomes of the ciliates Euplotes minuta and Euplotes crassus.</title>
        <authorList>
            <person name="de Graaf R.M."/>
            <person name="van Alen T.A."/>
            <person name="Dutilh B.E."/>
            <person name="Kuiper J.W."/>
            <person name="van Zoggel H.J."/>
            <person name="Huynh M.B."/>
            <person name="Gortz H.D."/>
            <person name="Huynen M.A."/>
            <person name="Hackstein J.H."/>
        </authorList>
    </citation>
    <scope>NUCLEOTIDE SEQUENCE</scope>
</reference>
<dbReference type="InterPro" id="IPR020396">
    <property type="entry name" value="NADH_UbQ_OxRdtase_CS"/>
</dbReference>
<keyword evidence="5" id="KW-0496">Mitochondrion</keyword>
<dbReference type="Pfam" id="PF00329">
    <property type="entry name" value="Complex1_30kDa"/>
    <property type="match status" value="1"/>
</dbReference>
<evidence type="ECO:0000256" key="1">
    <source>
        <dbReference type="ARBA" id="ARBA00007569"/>
    </source>
</evidence>
<dbReference type="InterPro" id="IPR037232">
    <property type="entry name" value="NADH_quin_OxRdtase_su_C/D-like"/>
</dbReference>
<keyword evidence="3" id="KW-1278">Translocase</keyword>
<accession>D1LDS5</accession>
<dbReference type="GO" id="GO:0008137">
    <property type="term" value="F:NADH dehydrogenase (ubiquinone) activity"/>
    <property type="evidence" value="ECO:0007669"/>
    <property type="project" value="InterPro"/>
</dbReference>
<geneLocation type="mitochondrion" evidence="5"/>
<keyword evidence="3" id="KW-0520">NAD</keyword>